<dbReference type="Proteomes" id="UP000199310">
    <property type="component" value="Unassembled WGS sequence"/>
</dbReference>
<organism evidence="3 4">
    <name type="scientific">Chitinophaga arvensicola</name>
    <dbReference type="NCBI Taxonomy" id="29529"/>
    <lineage>
        <taxon>Bacteria</taxon>
        <taxon>Pseudomonadati</taxon>
        <taxon>Bacteroidota</taxon>
        <taxon>Chitinophagia</taxon>
        <taxon>Chitinophagales</taxon>
        <taxon>Chitinophagaceae</taxon>
        <taxon>Chitinophaga</taxon>
    </lineage>
</organism>
<dbReference type="RefSeq" id="WP_089897122.1">
    <property type="nucleotide sequence ID" value="NZ_FOJG01000002.1"/>
</dbReference>
<dbReference type="NCBIfam" id="NF038402">
    <property type="entry name" value="TroA_like"/>
    <property type="match status" value="1"/>
</dbReference>
<feature type="domain" description="Fe/B12 periplasmic-binding" evidence="2">
    <location>
        <begin position="19"/>
        <end position="258"/>
    </location>
</feature>
<evidence type="ECO:0000313" key="4">
    <source>
        <dbReference type="Proteomes" id="UP000199310"/>
    </source>
</evidence>
<dbReference type="OrthoDB" id="9816357at2"/>
<dbReference type="InterPro" id="IPR054828">
    <property type="entry name" value="Vit_B12_bind_prot"/>
</dbReference>
<keyword evidence="1" id="KW-0732">Signal</keyword>
<evidence type="ECO:0000259" key="2">
    <source>
        <dbReference type="PROSITE" id="PS50983"/>
    </source>
</evidence>
<name>A0A1I0S5C5_9BACT</name>
<dbReference type="Pfam" id="PF01497">
    <property type="entry name" value="Peripla_BP_2"/>
    <property type="match status" value="1"/>
</dbReference>
<dbReference type="InterPro" id="IPR050902">
    <property type="entry name" value="ABC_Transporter_SBP"/>
</dbReference>
<protein>
    <submittedName>
        <fullName evidence="3">Substrate-binding protein</fullName>
    </submittedName>
</protein>
<dbReference type="PANTHER" id="PTHR30535:SF35">
    <property type="entry name" value="PERIPLASMIC BINDING PROTEIN"/>
    <property type="match status" value="1"/>
</dbReference>
<dbReference type="InterPro" id="IPR002491">
    <property type="entry name" value="ABC_transptr_periplasmic_BD"/>
</dbReference>
<dbReference type="STRING" id="29529.SAMN04488122_3717"/>
<evidence type="ECO:0000313" key="3">
    <source>
        <dbReference type="EMBL" id="SEW50205.1"/>
    </source>
</evidence>
<dbReference type="PANTHER" id="PTHR30535">
    <property type="entry name" value="VITAMIN B12-BINDING PROTEIN"/>
    <property type="match status" value="1"/>
</dbReference>
<dbReference type="AlphaFoldDB" id="A0A1I0S5C5"/>
<proteinExistence type="predicted"/>
<dbReference type="Gene3D" id="3.40.50.1980">
    <property type="entry name" value="Nitrogenase molybdenum iron protein domain"/>
    <property type="match status" value="2"/>
</dbReference>
<dbReference type="PROSITE" id="PS50983">
    <property type="entry name" value="FE_B12_PBP"/>
    <property type="match status" value="1"/>
</dbReference>
<accession>A0A1I0S5C5</accession>
<reference evidence="4" key="1">
    <citation type="submission" date="2016-10" db="EMBL/GenBank/DDBJ databases">
        <authorList>
            <person name="Varghese N."/>
            <person name="Submissions S."/>
        </authorList>
    </citation>
    <scope>NUCLEOTIDE SEQUENCE [LARGE SCALE GENOMIC DNA]</scope>
    <source>
        <strain evidence="4">DSM 3695</strain>
    </source>
</reference>
<dbReference type="SUPFAM" id="SSF53807">
    <property type="entry name" value="Helical backbone' metal receptor"/>
    <property type="match status" value="1"/>
</dbReference>
<evidence type="ECO:0000256" key="1">
    <source>
        <dbReference type="ARBA" id="ARBA00022729"/>
    </source>
</evidence>
<dbReference type="EMBL" id="FOJG01000002">
    <property type="protein sequence ID" value="SEW50205.1"/>
    <property type="molecule type" value="Genomic_DNA"/>
</dbReference>
<keyword evidence="4" id="KW-1185">Reference proteome</keyword>
<sequence>MLFTDQLNRQILLEKPPQRIISLVPSQTELLYSLGLEKEVVGITKFCVHPSTWFREKTRVGGTKNVHAAIIQQLSPDLIIANKEENLAADVEALMADYPVWVSDIATLDDAFEMITGIGAVTDRAAVAADLLTKIKAGFVALQPAPTPVPTAYFIWRDPWMVAGGDTFIHQMLTLCGFPNVFGDLRRYPAITPEQLAATGCRRVLLSSEPYPFKEKHIAELQAILPDAEILLADGEMFSWYGSRLLAAPAYFQSLIEK</sequence>
<gene>
    <name evidence="3" type="ORF">SAMN04488122_3717</name>
</gene>